<gene>
    <name evidence="1" type="ORF">GOB93_07555</name>
</gene>
<sequence length="585" mass="67674">MTEAVRLVIWDLDETFWKGTITEGGVQEDQHFGDVVKELARRGIVSSICSKNDFDKAKEVLERLGVWDYFVFPSISWEPKGARIRNIVEQIQLRAPTILFIDDNPMNLEEAKFTVPGLQVADETIIPTLLDNPLLKGKPDPEMKRLADYKLLEIKQEAKRSIGGNTYDFLRESNITVELNYDIEGNIDRVIELLNRTNQLNYTKHRVSDDKDIARQQVLEMVSRYDVHTALVHVRDRFGDYGLVGFFVQGRGAGYNELRHYCFSCRTLGMFVELWLYRQLDRPQITITGDVISDLFDEENPADWITYYDPDLRSTTAESVGQGGILLCGGCDLEAVAHYLQPITKDFRLFANTIRCGGELRRDHSTIVAKSARQLSDMERDCLKSCGYTEEDLTLDYASTRYSMIVFSFWADLNYRIYRQHSGPTVMTYTPSNMGYADLTRYYEPELRSRGVPEDGIEIFRYFKANMIHEGLSDERLFKVNAREILSIIPITTQVVLLACSEDATCIAADLLVRHRLLNRWLRDIRDEFPNVSLISIGDFVHTPEEHPTAMHFTRIVYQRLAMRLKHFYRYIEQKRPSVWRIAAE</sequence>
<proteinExistence type="predicted"/>
<keyword evidence="2" id="KW-1185">Reference proteome</keyword>
<comment type="caution">
    <text evidence="1">The sequence shown here is derived from an EMBL/GenBank/DDBJ whole genome shotgun (WGS) entry which is preliminary data.</text>
</comment>
<dbReference type="SUPFAM" id="SSF56784">
    <property type="entry name" value="HAD-like"/>
    <property type="match status" value="1"/>
</dbReference>
<accession>A0ABX0JP00</accession>
<evidence type="ECO:0000313" key="1">
    <source>
        <dbReference type="EMBL" id="NHN84499.1"/>
    </source>
</evidence>
<dbReference type="InterPro" id="IPR010033">
    <property type="entry name" value="HAD_SF_ppase_IIIC"/>
</dbReference>
<dbReference type="RefSeq" id="WP_173582888.1">
    <property type="nucleotide sequence ID" value="NZ_WOTB01000007.1"/>
</dbReference>
<protein>
    <submittedName>
        <fullName evidence="1">HAD-IIIC family phosphatase</fullName>
    </submittedName>
</protein>
<dbReference type="EMBL" id="WOTB01000007">
    <property type="protein sequence ID" value="NHN84499.1"/>
    <property type="molecule type" value="Genomic_DNA"/>
</dbReference>
<dbReference type="Proteomes" id="UP000635278">
    <property type="component" value="Unassembled WGS sequence"/>
</dbReference>
<dbReference type="NCBIfam" id="TIGR01681">
    <property type="entry name" value="HAD-SF-IIIC"/>
    <property type="match status" value="1"/>
</dbReference>
<name>A0ABX0JP00_9PROT</name>
<dbReference type="Gene3D" id="3.40.50.1000">
    <property type="entry name" value="HAD superfamily/HAD-like"/>
    <property type="match status" value="1"/>
</dbReference>
<dbReference type="InterPro" id="IPR036412">
    <property type="entry name" value="HAD-like_sf"/>
</dbReference>
<evidence type="ECO:0000313" key="2">
    <source>
        <dbReference type="Proteomes" id="UP000635278"/>
    </source>
</evidence>
<dbReference type="InterPro" id="IPR023214">
    <property type="entry name" value="HAD_sf"/>
</dbReference>
<organism evidence="1 2">
    <name type="scientific">Acetobacter musti</name>
    <dbReference type="NCBI Taxonomy" id="864732"/>
    <lineage>
        <taxon>Bacteria</taxon>
        <taxon>Pseudomonadati</taxon>
        <taxon>Pseudomonadota</taxon>
        <taxon>Alphaproteobacteria</taxon>
        <taxon>Acetobacterales</taxon>
        <taxon>Acetobacteraceae</taxon>
        <taxon>Acetobacter</taxon>
    </lineage>
</organism>
<dbReference type="NCBIfam" id="TIGR01686">
    <property type="entry name" value="FkbH"/>
    <property type="match status" value="1"/>
</dbReference>
<dbReference type="InterPro" id="IPR010037">
    <property type="entry name" value="FkbH_domain"/>
</dbReference>
<reference evidence="1 2" key="1">
    <citation type="journal article" date="2020" name="Int. J. Syst. Evol. Microbiol.">
        <title>Novel acetic acid bacteria from cider fermentations: Acetobacter conturbans sp. nov. and Acetobacter fallax sp. nov.</title>
        <authorList>
            <person name="Sombolestani A.S."/>
            <person name="Cleenwerck I."/>
            <person name="Cnockaert M."/>
            <person name="Borremans W."/>
            <person name="Wieme A.D."/>
            <person name="De Vuyst L."/>
            <person name="Vandamme P."/>
        </authorList>
    </citation>
    <scope>NUCLEOTIDE SEQUENCE [LARGE SCALE GENOMIC DNA]</scope>
    <source>
        <strain evidence="1 2">LMG 30640</strain>
    </source>
</reference>